<reference evidence="4" key="1">
    <citation type="submission" date="2022-01" db="EMBL/GenBank/DDBJ databases">
        <authorList>
            <person name="Braso-Vives M."/>
        </authorList>
    </citation>
    <scope>NUCLEOTIDE SEQUENCE</scope>
</reference>
<dbReference type="Gene3D" id="3.75.10.10">
    <property type="entry name" value="L-arginine/glycine Amidinotransferase, Chain A"/>
    <property type="match status" value="1"/>
</dbReference>
<gene>
    <name evidence="4" type="primary">DDAH1</name>
    <name evidence="4" type="ORF">BLAG_LOCUS22647</name>
</gene>
<dbReference type="GO" id="GO:0016403">
    <property type="term" value="F:dimethylargininase activity"/>
    <property type="evidence" value="ECO:0007669"/>
    <property type="project" value="TreeGrafter"/>
</dbReference>
<evidence type="ECO:0000256" key="1">
    <source>
        <dbReference type="ARBA" id="ARBA00008532"/>
    </source>
</evidence>
<dbReference type="GO" id="GO:0016597">
    <property type="term" value="F:amino acid binding"/>
    <property type="evidence" value="ECO:0007669"/>
    <property type="project" value="TreeGrafter"/>
</dbReference>
<feature type="active site" description="Proton donor" evidence="3">
    <location>
        <position position="177"/>
    </location>
</feature>
<dbReference type="OrthoDB" id="26679at2759"/>
<dbReference type="PANTHER" id="PTHR12737:SF9">
    <property type="entry name" value="DIMETHYLARGININASE"/>
    <property type="match status" value="1"/>
</dbReference>
<accession>A0A8K0A9I7</accession>
<organism evidence="4 5">
    <name type="scientific">Branchiostoma lanceolatum</name>
    <name type="common">Common lancelet</name>
    <name type="synonym">Amphioxus lanceolatum</name>
    <dbReference type="NCBI Taxonomy" id="7740"/>
    <lineage>
        <taxon>Eukaryota</taxon>
        <taxon>Metazoa</taxon>
        <taxon>Chordata</taxon>
        <taxon>Cephalochordata</taxon>
        <taxon>Leptocardii</taxon>
        <taxon>Amphioxiformes</taxon>
        <taxon>Branchiostomatidae</taxon>
        <taxon>Branchiostoma</taxon>
    </lineage>
</organism>
<keyword evidence="5" id="KW-1185">Reference proteome</keyword>
<dbReference type="EMBL" id="OV696692">
    <property type="protein sequence ID" value="CAH1270318.1"/>
    <property type="molecule type" value="Genomic_DNA"/>
</dbReference>
<feature type="active site" description="Nucleophile" evidence="3">
    <location>
        <position position="278"/>
    </location>
</feature>
<dbReference type="PANTHER" id="PTHR12737">
    <property type="entry name" value="DIMETHYLARGININE DIMETHYLAMINOHYDROLASE"/>
    <property type="match status" value="1"/>
</dbReference>
<comment type="similarity">
    <text evidence="1">Belongs to the DDAH family.</text>
</comment>
<dbReference type="SUPFAM" id="SSF55909">
    <property type="entry name" value="Pentein"/>
    <property type="match status" value="1"/>
</dbReference>
<dbReference type="FunFam" id="3.75.10.10:FF:000004">
    <property type="entry name" value="N(G),N(G)-dimethylarginine dimethylaminohydrolase 1"/>
    <property type="match status" value="1"/>
</dbReference>
<dbReference type="Proteomes" id="UP000838412">
    <property type="component" value="Chromosome 7"/>
</dbReference>
<keyword evidence="2" id="KW-0378">Hydrolase</keyword>
<protein>
    <submittedName>
        <fullName evidence="4">DDAH1 protein</fullName>
    </submittedName>
</protein>
<dbReference type="GO" id="GO:0045429">
    <property type="term" value="P:positive regulation of nitric oxide biosynthetic process"/>
    <property type="evidence" value="ECO:0007669"/>
    <property type="project" value="TreeGrafter"/>
</dbReference>
<evidence type="ECO:0000313" key="4">
    <source>
        <dbReference type="EMBL" id="CAH1270318.1"/>
    </source>
</evidence>
<dbReference type="GO" id="GO:0006525">
    <property type="term" value="P:arginine metabolic process"/>
    <property type="evidence" value="ECO:0007669"/>
    <property type="project" value="TreeGrafter"/>
</dbReference>
<sequence length="283" mass="31608">MSSSNFGTYKRAIVRQIPDSIRDHSEALKDREEQGLPIHDPIDLEKARTEHALYTQTLRDLGLDVTVVPADEATPDCPFVEDTCIVVGNKALLTRPQGAVRRKEIDTMEKVLTDLGLDVHRIHDEEAQLEGGDVVFTGHEFFVGDSVCSNLEGHDILADTFPDYPVLSIPLDEPKFHLKGVVCMAAPGVLAIGESEWGDRAWKRIQKHGEATYEPLWLPDKVFEDHTCDVIYFNGNLVHCKKEEGAESVKRFADRFPDLNRVELTIGELMKVDAGLTCCSVLL</sequence>
<evidence type="ECO:0000256" key="3">
    <source>
        <dbReference type="PIRSR" id="PIRSR633199-1"/>
    </source>
</evidence>
<dbReference type="InterPro" id="IPR033199">
    <property type="entry name" value="DDAH-like"/>
</dbReference>
<dbReference type="GO" id="GO:0000052">
    <property type="term" value="P:citrulline metabolic process"/>
    <property type="evidence" value="ECO:0007669"/>
    <property type="project" value="TreeGrafter"/>
</dbReference>
<name>A0A8K0A9I7_BRALA</name>
<evidence type="ECO:0000256" key="2">
    <source>
        <dbReference type="ARBA" id="ARBA00022801"/>
    </source>
</evidence>
<dbReference type="AlphaFoldDB" id="A0A8K0A9I7"/>
<dbReference type="Pfam" id="PF19420">
    <property type="entry name" value="DDAH_eukar"/>
    <property type="match status" value="1"/>
</dbReference>
<proteinExistence type="inferred from homology"/>
<evidence type="ECO:0000313" key="5">
    <source>
        <dbReference type="Proteomes" id="UP000838412"/>
    </source>
</evidence>